<sequence>MLRQSPSRNQKSKGIKVNHVLQICLLLAVCFWLTYQVKHSHDKKKEFDEKDAKISLNTRGGSELLRLGRKDLYPRLEETGTKNEEHDEEADEEAAGDNEENKHKEEEHEDDKKTEEKEGKGRGGGDDEIDELDQEKSGAEIDRQKDFIDEEKERDERDGKGTEEKDTETKNGQMEEGSLENHDHDEGASNIHEAREEHYKADDTSSAVTHDTQTISTENENGSSENSNEHAEVNTFERENKVNNTEEVNVGQNKTALNVEDGEIAENEILLNGTANAEKRSGIVSFRPEYGTFLNPVSDQPRLSNATNEASTETHALSLQNGTETISDFSRVLNATVGGTTSGEGFNLQTIALEHENTYSTTTDTNQLDFNARISTTLKDAEATPGGFPNSFTNPEVVASEKFITSNTSVEAEHSSRSSITGEITNATMNEMSDTSNDMDKTDETSGFSQTEKAEVQHGAIDFSDSSIPEETQVRTDLETLPELTTEGSNIEDDAAE</sequence>
<evidence type="ECO:0000313" key="3">
    <source>
        <dbReference type="EMBL" id="CAK9167877.1"/>
    </source>
</evidence>
<feature type="compositionally biased region" description="Acidic residues" evidence="1">
    <location>
        <begin position="86"/>
        <end position="98"/>
    </location>
</feature>
<feature type="compositionally biased region" description="Basic and acidic residues" evidence="1">
    <location>
        <begin position="99"/>
        <end position="125"/>
    </location>
</feature>
<dbReference type="PANTHER" id="PTHR33700">
    <property type="entry name" value="MYB-LIKE PROTEIN X"/>
    <property type="match status" value="1"/>
</dbReference>
<proteinExistence type="predicted"/>
<reference evidence="3 4" key="1">
    <citation type="submission" date="2024-02" db="EMBL/GenBank/DDBJ databases">
        <authorList>
            <person name="Vignale AGUSTIN F."/>
            <person name="Sosa J E."/>
            <person name="Modenutti C."/>
        </authorList>
    </citation>
    <scope>NUCLEOTIDE SEQUENCE [LARGE SCALE GENOMIC DNA]</scope>
</reference>
<feature type="region of interest" description="Disordered" evidence="1">
    <location>
        <begin position="432"/>
        <end position="497"/>
    </location>
</feature>
<feature type="compositionally biased region" description="Basic and acidic residues" evidence="1">
    <location>
        <begin position="179"/>
        <end position="203"/>
    </location>
</feature>
<feature type="compositionally biased region" description="Basic and acidic residues" evidence="1">
    <location>
        <begin position="134"/>
        <end position="147"/>
    </location>
</feature>
<feature type="compositionally biased region" description="Basic and acidic residues" evidence="1">
    <location>
        <begin position="227"/>
        <end position="241"/>
    </location>
</feature>
<feature type="compositionally biased region" description="Low complexity" evidence="1">
    <location>
        <begin position="216"/>
        <end position="226"/>
    </location>
</feature>
<keyword evidence="4" id="KW-1185">Reference proteome</keyword>
<keyword evidence="2" id="KW-0812">Transmembrane</keyword>
<dbReference type="EMBL" id="CAUOFW020004947">
    <property type="protein sequence ID" value="CAK9167877.1"/>
    <property type="molecule type" value="Genomic_DNA"/>
</dbReference>
<accession>A0ABC8TIE0</accession>
<feature type="region of interest" description="Disordered" evidence="1">
    <location>
        <begin position="59"/>
        <end position="246"/>
    </location>
</feature>
<feature type="compositionally biased region" description="Basic and acidic residues" evidence="1">
    <location>
        <begin position="66"/>
        <end position="85"/>
    </location>
</feature>
<gene>
    <name evidence="3" type="ORF">ILEXP_LOCUS37193</name>
</gene>
<feature type="transmembrane region" description="Helical" evidence="2">
    <location>
        <begin position="20"/>
        <end position="37"/>
    </location>
</feature>
<organism evidence="3 4">
    <name type="scientific">Ilex paraguariensis</name>
    <name type="common">yerba mate</name>
    <dbReference type="NCBI Taxonomy" id="185542"/>
    <lineage>
        <taxon>Eukaryota</taxon>
        <taxon>Viridiplantae</taxon>
        <taxon>Streptophyta</taxon>
        <taxon>Embryophyta</taxon>
        <taxon>Tracheophyta</taxon>
        <taxon>Spermatophyta</taxon>
        <taxon>Magnoliopsida</taxon>
        <taxon>eudicotyledons</taxon>
        <taxon>Gunneridae</taxon>
        <taxon>Pentapetalae</taxon>
        <taxon>asterids</taxon>
        <taxon>campanulids</taxon>
        <taxon>Aquifoliales</taxon>
        <taxon>Aquifoliaceae</taxon>
        <taxon>Ilex</taxon>
    </lineage>
</organism>
<feature type="compositionally biased region" description="Polar residues" evidence="1">
    <location>
        <begin position="204"/>
        <end position="215"/>
    </location>
</feature>
<evidence type="ECO:0008006" key="5">
    <source>
        <dbReference type="Google" id="ProtNLM"/>
    </source>
</evidence>
<feature type="compositionally biased region" description="Basic and acidic residues" evidence="1">
    <location>
        <begin position="154"/>
        <end position="169"/>
    </location>
</feature>
<evidence type="ECO:0000313" key="4">
    <source>
        <dbReference type="Proteomes" id="UP001642360"/>
    </source>
</evidence>
<protein>
    <recommendedName>
        <fullName evidence="5">Myb-like protein X</fullName>
    </recommendedName>
</protein>
<evidence type="ECO:0000256" key="1">
    <source>
        <dbReference type="SAM" id="MobiDB-lite"/>
    </source>
</evidence>
<comment type="caution">
    <text evidence="3">The sequence shown here is derived from an EMBL/GenBank/DDBJ whole genome shotgun (WGS) entry which is preliminary data.</text>
</comment>
<keyword evidence="2" id="KW-1133">Transmembrane helix</keyword>
<dbReference type="Proteomes" id="UP001642360">
    <property type="component" value="Unassembled WGS sequence"/>
</dbReference>
<name>A0ABC8TIE0_9AQUA</name>
<evidence type="ECO:0000256" key="2">
    <source>
        <dbReference type="SAM" id="Phobius"/>
    </source>
</evidence>
<dbReference type="PANTHER" id="PTHR33700:SF4">
    <property type="entry name" value="MYB-LIKE PROTEIN X"/>
    <property type="match status" value="1"/>
</dbReference>
<dbReference type="AlphaFoldDB" id="A0ABC8TIE0"/>
<keyword evidence="2" id="KW-0472">Membrane</keyword>